<dbReference type="PANTHER" id="PTHR24082">
    <property type="entry name" value="NUCLEAR HORMONE RECEPTOR"/>
    <property type="match status" value="1"/>
</dbReference>
<reference evidence="12" key="1">
    <citation type="submission" date="2021-02" db="EMBL/GenBank/DDBJ databases">
        <authorList>
            <person name="Nowell W R."/>
        </authorList>
    </citation>
    <scope>NUCLEOTIDE SEQUENCE</scope>
    <source>
        <strain evidence="12">Ploen Becks lab</strain>
    </source>
</reference>
<dbReference type="GO" id="GO:0000978">
    <property type="term" value="F:RNA polymerase II cis-regulatory region sequence-specific DNA binding"/>
    <property type="evidence" value="ECO:0007669"/>
    <property type="project" value="TreeGrafter"/>
</dbReference>
<sequence length="396" mass="46706">MEPKSNQNELMDKIAYGFYLKNKTKETEKIEMKYYGLCKICNDKATGVHYGVMSCEACRTFFKRATTIHKKFSCVKKDCILDKRQSMKCQYCRWYKCLNAGMSLNIGKSFSLKSCISKKIKPIQSFKNSLKDSSEESESSRSEVTQSSLESQTSKLSSNFYCQKYIQSSNQNQVVVFNYLKNKSYEIYREHTREFDPHERRALRLLKSGYQTKQYEFTHDFTNIIKEKDLAFVKSHAESMIKIIRTLPGFHYLGHEDIKSLMDAHFFNILGLRTINLFIKNDYFLMFDEEIQMNRNIFEYLLSNVVMKNVFEFFTSIKSLNLTEYELSLLVPYLLSSTCYNLKNPEIMKEINEYYGRALFHEFNSNKRTVEIMEKIANVVCWAPQLNKLCLDVREK</sequence>
<evidence type="ECO:0008006" key="14">
    <source>
        <dbReference type="Google" id="ProtNLM"/>
    </source>
</evidence>
<dbReference type="GO" id="GO:0000122">
    <property type="term" value="P:negative regulation of transcription by RNA polymerase II"/>
    <property type="evidence" value="ECO:0007669"/>
    <property type="project" value="TreeGrafter"/>
</dbReference>
<dbReference type="PRINTS" id="PR00047">
    <property type="entry name" value="STROIDFINGER"/>
</dbReference>
<evidence type="ECO:0000313" key="12">
    <source>
        <dbReference type="EMBL" id="CAF0794098.1"/>
    </source>
</evidence>
<keyword evidence="2" id="KW-0863">Zinc-finger</keyword>
<dbReference type="Gene3D" id="3.30.50.10">
    <property type="entry name" value="Erythroid Transcription Factor GATA-1, subunit A"/>
    <property type="match status" value="1"/>
</dbReference>
<dbReference type="InterPro" id="IPR000536">
    <property type="entry name" value="Nucl_hrmn_rcpt_lig-bd"/>
</dbReference>
<evidence type="ECO:0000313" key="13">
    <source>
        <dbReference type="Proteomes" id="UP000663879"/>
    </source>
</evidence>
<keyword evidence="6" id="KW-0804">Transcription</keyword>
<evidence type="ECO:0000259" key="11">
    <source>
        <dbReference type="PROSITE" id="PS51843"/>
    </source>
</evidence>
<dbReference type="InterPro" id="IPR050234">
    <property type="entry name" value="Nuclear_hormone_rcpt_NR1"/>
</dbReference>
<name>A0A813S9T4_9BILA</name>
<evidence type="ECO:0000256" key="9">
    <source>
        <dbReference type="SAM" id="MobiDB-lite"/>
    </source>
</evidence>
<feature type="domain" description="Nuclear receptor" evidence="10">
    <location>
        <begin position="35"/>
        <end position="109"/>
    </location>
</feature>
<feature type="domain" description="NR LBD" evidence="11">
    <location>
        <begin position="197"/>
        <end position="396"/>
    </location>
</feature>
<dbReference type="PANTHER" id="PTHR24082:SF473">
    <property type="entry name" value="ECDYSONE-INDUCED PROTEIN 75B, ISOFORM B"/>
    <property type="match status" value="1"/>
</dbReference>
<gene>
    <name evidence="12" type="ORF">OXX778_LOCUS6121</name>
</gene>
<dbReference type="SUPFAM" id="SSF48508">
    <property type="entry name" value="Nuclear receptor ligand-binding domain"/>
    <property type="match status" value="1"/>
</dbReference>
<dbReference type="AlphaFoldDB" id="A0A813S9T4"/>
<comment type="caution">
    <text evidence="12">The sequence shown here is derived from an EMBL/GenBank/DDBJ whole genome shotgun (WGS) entry which is preliminary data.</text>
</comment>
<evidence type="ECO:0000256" key="2">
    <source>
        <dbReference type="ARBA" id="ARBA00022771"/>
    </source>
</evidence>
<keyword evidence="5" id="KW-0238">DNA-binding</keyword>
<dbReference type="SMART" id="SM00399">
    <property type="entry name" value="ZnF_C4"/>
    <property type="match status" value="1"/>
</dbReference>
<dbReference type="CDD" id="cd06916">
    <property type="entry name" value="NR_DBD_like"/>
    <property type="match status" value="1"/>
</dbReference>
<dbReference type="GO" id="GO:0045944">
    <property type="term" value="P:positive regulation of transcription by RNA polymerase II"/>
    <property type="evidence" value="ECO:0007669"/>
    <property type="project" value="TreeGrafter"/>
</dbReference>
<keyword evidence="1" id="KW-0479">Metal-binding</keyword>
<dbReference type="InterPro" id="IPR035500">
    <property type="entry name" value="NHR-like_dom_sf"/>
</dbReference>
<dbReference type="PROSITE" id="PS00031">
    <property type="entry name" value="NUCLEAR_REC_DBD_1"/>
    <property type="match status" value="1"/>
</dbReference>
<evidence type="ECO:0000256" key="8">
    <source>
        <dbReference type="ARBA" id="ARBA00023242"/>
    </source>
</evidence>
<keyword evidence="4" id="KW-0805">Transcription regulation</keyword>
<keyword evidence="13" id="KW-1185">Reference proteome</keyword>
<dbReference type="InterPro" id="IPR001628">
    <property type="entry name" value="Znf_hrmn_rcpt"/>
</dbReference>
<evidence type="ECO:0000256" key="5">
    <source>
        <dbReference type="ARBA" id="ARBA00023125"/>
    </source>
</evidence>
<feature type="region of interest" description="Disordered" evidence="9">
    <location>
        <begin position="131"/>
        <end position="150"/>
    </location>
</feature>
<organism evidence="12 13">
    <name type="scientific">Brachionus calyciflorus</name>
    <dbReference type="NCBI Taxonomy" id="104777"/>
    <lineage>
        <taxon>Eukaryota</taxon>
        <taxon>Metazoa</taxon>
        <taxon>Spiralia</taxon>
        <taxon>Gnathifera</taxon>
        <taxon>Rotifera</taxon>
        <taxon>Eurotatoria</taxon>
        <taxon>Monogononta</taxon>
        <taxon>Pseudotrocha</taxon>
        <taxon>Ploima</taxon>
        <taxon>Brachionidae</taxon>
        <taxon>Brachionus</taxon>
    </lineage>
</organism>
<feature type="compositionally biased region" description="Basic and acidic residues" evidence="9">
    <location>
        <begin position="131"/>
        <end position="141"/>
    </location>
</feature>
<evidence type="ECO:0000256" key="6">
    <source>
        <dbReference type="ARBA" id="ARBA00023163"/>
    </source>
</evidence>
<evidence type="ECO:0000256" key="3">
    <source>
        <dbReference type="ARBA" id="ARBA00022833"/>
    </source>
</evidence>
<proteinExistence type="predicted"/>
<dbReference type="Gene3D" id="1.10.565.10">
    <property type="entry name" value="Retinoid X Receptor"/>
    <property type="match status" value="1"/>
</dbReference>
<dbReference type="Pfam" id="PF00105">
    <property type="entry name" value="zf-C4"/>
    <property type="match status" value="1"/>
</dbReference>
<dbReference type="EMBL" id="CAJNOC010000706">
    <property type="protein sequence ID" value="CAF0794098.1"/>
    <property type="molecule type" value="Genomic_DNA"/>
</dbReference>
<keyword evidence="3" id="KW-0862">Zinc</keyword>
<dbReference type="GO" id="GO:0009755">
    <property type="term" value="P:hormone-mediated signaling pathway"/>
    <property type="evidence" value="ECO:0007669"/>
    <property type="project" value="TreeGrafter"/>
</dbReference>
<dbReference type="PROSITE" id="PS51030">
    <property type="entry name" value="NUCLEAR_REC_DBD_2"/>
    <property type="match status" value="1"/>
</dbReference>
<evidence type="ECO:0000256" key="4">
    <source>
        <dbReference type="ARBA" id="ARBA00023015"/>
    </source>
</evidence>
<evidence type="ECO:0000259" key="10">
    <source>
        <dbReference type="PROSITE" id="PS51030"/>
    </source>
</evidence>
<accession>A0A813S9T4</accession>
<dbReference type="Proteomes" id="UP000663879">
    <property type="component" value="Unassembled WGS sequence"/>
</dbReference>
<dbReference type="InterPro" id="IPR013088">
    <property type="entry name" value="Znf_NHR/GATA"/>
</dbReference>
<evidence type="ECO:0000256" key="1">
    <source>
        <dbReference type="ARBA" id="ARBA00022723"/>
    </source>
</evidence>
<dbReference type="GO" id="GO:0008270">
    <property type="term" value="F:zinc ion binding"/>
    <property type="evidence" value="ECO:0007669"/>
    <property type="project" value="UniProtKB-KW"/>
</dbReference>
<dbReference type="SMART" id="SM00430">
    <property type="entry name" value="HOLI"/>
    <property type="match status" value="1"/>
</dbReference>
<dbReference type="SUPFAM" id="SSF57716">
    <property type="entry name" value="Glucocorticoid receptor-like (DNA-binding domain)"/>
    <property type="match status" value="1"/>
</dbReference>
<dbReference type="GO" id="GO:0030154">
    <property type="term" value="P:cell differentiation"/>
    <property type="evidence" value="ECO:0007669"/>
    <property type="project" value="TreeGrafter"/>
</dbReference>
<dbReference type="GO" id="GO:0004879">
    <property type="term" value="F:nuclear receptor activity"/>
    <property type="evidence" value="ECO:0007669"/>
    <property type="project" value="TreeGrafter"/>
</dbReference>
<keyword evidence="7" id="KW-0675">Receptor</keyword>
<keyword evidence="8" id="KW-0539">Nucleus</keyword>
<evidence type="ECO:0000256" key="7">
    <source>
        <dbReference type="ARBA" id="ARBA00023170"/>
    </source>
</evidence>
<dbReference type="PROSITE" id="PS51843">
    <property type="entry name" value="NR_LBD"/>
    <property type="match status" value="1"/>
</dbReference>
<protein>
    <recommendedName>
        <fullName evidence="14">Nuclear receptor</fullName>
    </recommendedName>
</protein>